<keyword evidence="6" id="KW-0406">Ion transport</keyword>
<keyword evidence="3" id="KW-0813">Transport</keyword>
<keyword evidence="4 9" id="KW-0812">Transmembrane</keyword>
<dbReference type="NCBIfam" id="TIGR01297">
    <property type="entry name" value="CDF"/>
    <property type="match status" value="1"/>
</dbReference>
<dbReference type="SUPFAM" id="SSF160240">
    <property type="entry name" value="Cation efflux protein cytoplasmic domain-like"/>
    <property type="match status" value="1"/>
</dbReference>
<keyword evidence="7 9" id="KW-0472">Membrane</keyword>
<dbReference type="Pfam" id="PF16916">
    <property type="entry name" value="ZT_dimer"/>
    <property type="match status" value="1"/>
</dbReference>
<protein>
    <submittedName>
        <fullName evidence="12">Uncharacterized protein</fullName>
    </submittedName>
</protein>
<gene>
    <name evidence="12" type="primary">Cni-R02F11.3</name>
    <name evidence="12" type="synonym">Cnig_chr_V.g16959</name>
    <name evidence="12" type="ORF">B9Z55_016959</name>
</gene>
<dbReference type="GO" id="GO:0008324">
    <property type="term" value="F:monoatomic cation transmembrane transporter activity"/>
    <property type="evidence" value="ECO:0007669"/>
    <property type="project" value="InterPro"/>
</dbReference>
<evidence type="ECO:0000256" key="8">
    <source>
        <dbReference type="SAM" id="MobiDB-lite"/>
    </source>
</evidence>
<dbReference type="GO" id="GO:0012505">
    <property type="term" value="C:endomembrane system"/>
    <property type="evidence" value="ECO:0007669"/>
    <property type="project" value="UniProtKB-SubCell"/>
</dbReference>
<keyword evidence="13" id="KW-1185">Reference proteome</keyword>
<dbReference type="AlphaFoldDB" id="A0A2G5T7U1"/>
<dbReference type="PANTHER" id="PTHR43840">
    <property type="entry name" value="MITOCHONDRIAL METAL TRANSPORTER 1-RELATED"/>
    <property type="match status" value="1"/>
</dbReference>
<dbReference type="PANTHER" id="PTHR43840:SF13">
    <property type="entry name" value="CATION EFFLUX PROTEIN CYTOPLASMIC DOMAIN-CONTAINING PROTEIN"/>
    <property type="match status" value="1"/>
</dbReference>
<feature type="region of interest" description="Disordered" evidence="8">
    <location>
        <begin position="1"/>
        <end position="59"/>
    </location>
</feature>
<dbReference type="InterPro" id="IPR027470">
    <property type="entry name" value="Cation_efflux_CTD"/>
</dbReference>
<evidence type="ECO:0000256" key="4">
    <source>
        <dbReference type="ARBA" id="ARBA00022692"/>
    </source>
</evidence>
<keyword evidence="5 9" id="KW-1133">Transmembrane helix</keyword>
<accession>A0A2G5T7U1</accession>
<dbReference type="FunFam" id="3.30.70.1350:FF:000001">
    <property type="entry name" value="Metal tolerance protein 11"/>
    <property type="match status" value="1"/>
</dbReference>
<evidence type="ECO:0000256" key="5">
    <source>
        <dbReference type="ARBA" id="ARBA00022989"/>
    </source>
</evidence>
<feature type="transmembrane region" description="Helical" evidence="9">
    <location>
        <begin position="285"/>
        <end position="307"/>
    </location>
</feature>
<dbReference type="Proteomes" id="UP000230233">
    <property type="component" value="Chromosome V"/>
</dbReference>
<comment type="subcellular location">
    <subcellularLocation>
        <location evidence="1">Endomembrane system</location>
        <topology evidence="1">Multi-pass membrane protein</topology>
    </subcellularLocation>
</comment>
<feature type="compositionally biased region" description="Polar residues" evidence="8">
    <location>
        <begin position="36"/>
        <end position="46"/>
    </location>
</feature>
<dbReference type="FunFam" id="1.20.1510.10:FF:000034">
    <property type="entry name" value="Protein CBG00606"/>
    <property type="match status" value="1"/>
</dbReference>
<evidence type="ECO:0000313" key="13">
    <source>
        <dbReference type="Proteomes" id="UP000230233"/>
    </source>
</evidence>
<dbReference type="GO" id="GO:0016020">
    <property type="term" value="C:membrane"/>
    <property type="evidence" value="ECO:0007669"/>
    <property type="project" value="InterPro"/>
</dbReference>
<feature type="transmembrane region" description="Helical" evidence="9">
    <location>
        <begin position="327"/>
        <end position="347"/>
    </location>
</feature>
<feature type="region of interest" description="Disordered" evidence="8">
    <location>
        <begin position="180"/>
        <end position="210"/>
    </location>
</feature>
<evidence type="ECO:0000259" key="10">
    <source>
        <dbReference type="Pfam" id="PF01545"/>
    </source>
</evidence>
<feature type="domain" description="Cation efflux protein cytoplasmic" evidence="11">
    <location>
        <begin position="423"/>
        <end position="498"/>
    </location>
</feature>
<dbReference type="Gene3D" id="1.20.1510.10">
    <property type="entry name" value="Cation efflux protein transmembrane domain"/>
    <property type="match status" value="1"/>
</dbReference>
<organism evidence="12 13">
    <name type="scientific">Caenorhabditis nigoni</name>
    <dbReference type="NCBI Taxonomy" id="1611254"/>
    <lineage>
        <taxon>Eukaryota</taxon>
        <taxon>Metazoa</taxon>
        <taxon>Ecdysozoa</taxon>
        <taxon>Nematoda</taxon>
        <taxon>Chromadorea</taxon>
        <taxon>Rhabditida</taxon>
        <taxon>Rhabditina</taxon>
        <taxon>Rhabditomorpha</taxon>
        <taxon>Rhabditoidea</taxon>
        <taxon>Rhabditidae</taxon>
        <taxon>Peloderinae</taxon>
        <taxon>Caenorhabditis</taxon>
    </lineage>
</organism>
<evidence type="ECO:0000256" key="6">
    <source>
        <dbReference type="ARBA" id="ARBA00023065"/>
    </source>
</evidence>
<dbReference type="EMBL" id="PDUG01000005">
    <property type="protein sequence ID" value="PIC23171.1"/>
    <property type="molecule type" value="Genomic_DNA"/>
</dbReference>
<sequence>MSTAEATFSLLDEEEERDEVGPSSTSAAPPPKNRPSLRSISLSQAPSAPRDLENGNGQNSCAELHKLTAGSTTSLTSQSKNAKKVNKFYKKQNELLENFKNDSEQIEQFNRTRRRTTSKEEDDIEEIIASIPPVIPEDKPLVAPLVKHIITNFLCTHTLTLFRKQFLKDGTDEPEVVIFDVPRSPRNPRRKPMERTNTEDKSLDEKKEDESGSAARMAKITLLVNFLLMVAKVVASVLSGSMSIISSMVDSVVDITSGLVISLSERMIKKRDPYLYPRGRTRLEPLALILISVIMGMASIQLIISSVRGIHDAVQYDLHGIGEEPKLNVTITSVVIMVSTVLIKLSLYITCKRYKEPSVNVLAMDHRNDCISNTVALLCAWLGTKYSYYFDPVGAIIVSMYILYTWVQTGREHLAKLSGKTAEPEFINRIIKVCLDHDSRISHIDTVYVYHFGSKFLVEVHIVLDENMILRESHDISETLQSNIESLPEVERAFVHTDYDYDHHPNDEHKVV</sequence>
<reference evidence="13" key="1">
    <citation type="submission" date="2017-10" db="EMBL/GenBank/DDBJ databases">
        <title>Rapid genome shrinkage in a self-fertile nematode reveals novel sperm competition proteins.</title>
        <authorList>
            <person name="Yin D."/>
            <person name="Schwarz E.M."/>
            <person name="Thomas C.G."/>
            <person name="Felde R.L."/>
            <person name="Korf I.F."/>
            <person name="Cutter A.D."/>
            <person name="Schartner C.M."/>
            <person name="Ralston E.J."/>
            <person name="Meyer B.J."/>
            <person name="Haag E.S."/>
        </authorList>
    </citation>
    <scope>NUCLEOTIDE SEQUENCE [LARGE SCALE GENOMIC DNA]</scope>
    <source>
        <strain evidence="13">JU1422</strain>
    </source>
</reference>
<evidence type="ECO:0000313" key="12">
    <source>
        <dbReference type="EMBL" id="PIC23171.1"/>
    </source>
</evidence>
<name>A0A2G5T7U1_9PELO</name>
<evidence type="ECO:0000259" key="11">
    <source>
        <dbReference type="Pfam" id="PF16916"/>
    </source>
</evidence>
<evidence type="ECO:0000256" key="9">
    <source>
        <dbReference type="SAM" id="Phobius"/>
    </source>
</evidence>
<dbReference type="OrthoDB" id="78296at2759"/>
<dbReference type="InterPro" id="IPR002524">
    <property type="entry name" value="Cation_efflux"/>
</dbReference>
<dbReference type="InterPro" id="IPR036837">
    <property type="entry name" value="Cation_efflux_CTD_sf"/>
</dbReference>
<dbReference type="Gene3D" id="3.30.70.1350">
    <property type="entry name" value="Cation efflux protein, cytoplasmic domain"/>
    <property type="match status" value="1"/>
</dbReference>
<evidence type="ECO:0000256" key="3">
    <source>
        <dbReference type="ARBA" id="ARBA00022448"/>
    </source>
</evidence>
<dbReference type="STRING" id="1611254.A0A2G5T7U1"/>
<feature type="domain" description="Cation efflux protein transmembrane" evidence="10">
    <location>
        <begin position="219"/>
        <end position="417"/>
    </location>
</feature>
<feature type="compositionally biased region" description="Basic and acidic residues" evidence="8">
    <location>
        <begin position="191"/>
        <end position="210"/>
    </location>
</feature>
<proteinExistence type="inferred from homology"/>
<feature type="transmembrane region" description="Helical" evidence="9">
    <location>
        <begin position="220"/>
        <end position="238"/>
    </location>
</feature>
<evidence type="ECO:0000256" key="7">
    <source>
        <dbReference type="ARBA" id="ARBA00023136"/>
    </source>
</evidence>
<dbReference type="InterPro" id="IPR050291">
    <property type="entry name" value="CDF_Transporter"/>
</dbReference>
<comment type="caution">
    <text evidence="12">The sequence shown here is derived from an EMBL/GenBank/DDBJ whole genome shotgun (WGS) entry which is preliminary data.</text>
</comment>
<dbReference type="InterPro" id="IPR058533">
    <property type="entry name" value="Cation_efflux_TM"/>
</dbReference>
<dbReference type="Pfam" id="PF01545">
    <property type="entry name" value="Cation_efflux"/>
    <property type="match status" value="1"/>
</dbReference>
<evidence type="ECO:0000256" key="1">
    <source>
        <dbReference type="ARBA" id="ARBA00004127"/>
    </source>
</evidence>
<dbReference type="InterPro" id="IPR027469">
    <property type="entry name" value="Cation_efflux_TMD_sf"/>
</dbReference>
<evidence type="ECO:0000256" key="2">
    <source>
        <dbReference type="ARBA" id="ARBA00008873"/>
    </source>
</evidence>
<feature type="transmembrane region" description="Helical" evidence="9">
    <location>
        <begin position="388"/>
        <end position="407"/>
    </location>
</feature>
<comment type="similarity">
    <text evidence="2">Belongs to the cation diffusion facilitator (CDF) transporter (TC 2.A.4) family. SLC30A subfamily.</text>
</comment>
<dbReference type="SUPFAM" id="SSF161111">
    <property type="entry name" value="Cation efflux protein transmembrane domain-like"/>
    <property type="match status" value="1"/>
</dbReference>